<dbReference type="Pfam" id="PF19077">
    <property type="entry name" value="Big_13"/>
    <property type="match status" value="3"/>
</dbReference>
<sequence>MMLAMFRKNKVLVVVCAALVLLSGVLLRDNPAFSTKTGIDRYILFNGQSWNMDTSFNQNWLTSEDTISFTVDLEDDYENKFANAKEGEEAQPVETPFTVTASHEGEAVTVPAPVKDDNFKGKYNVNIPFTKEGTLDIHIDIPENNSWDADAASADFKVTRDGAAPAITLPGNLDGTLSTKAVTVNMSIEDAHFDPQNVQLSATRYGSDIPVSAKWAGKDGAYHGSVTFEEDGEYSLSLSAIDTAGNKSKEKSVSFSIRTKGPDLQVTHNDKPVESGGFYAIDSIGLSVDSNIKLSKTEAVIISNGTAETKALTLSPNGREAKLDGGYYFSEDGTYEIAVSVTERHALGQTHDLAPIVLHIDRKNPEFKVEGAADQENYDEKKEVAITALDENFSSGSVTVTRTGFNGVEKEDSYKLDGSGKATFKADRDGLYEVTAKAADKAGNKAEQSFSFTVDTGAPSVWLSDENIDGKYLNKDKDLTIFVQDFTLKSKPVLKVKKDGEEYLTTELDRFFFRYSKALSFKEDGVYELELSTVDYFNREYTLGPISFTMDQTAPELSVAGVKDGELYGGPKTAEIKAEDKNLVLEETLLKVTRNGKKHLEAAGEDALQNHEFKEDGEYVLTFESTDKAGNKSVTGPISFGIDQTPPELGITGVDNGEHYQKREAVLTVVDQRVDLKKTEVEVKKDGEPQDLGKLKWDTSKLENGLWEAKLALSFEEEGDYELTLHAADEKENAAESMKRTFTIDHTAPVISLDGIDKDFIQEGKTLVITVDEHNFNHNKVTVSATKNGQKHDLGKWENTGEISKLNHTFKTDGDYEIIVSAEDKAGNKAESKSLKFTVDNVKPVIEISGAQNGSYWKSSRKVSISVNEHNFKNNAVDISVTRKANGEKKAYDIGTWSNTGKVSSISHEFGTDGEYEITVTSVDAAGNKADSKKLLFTIDQVAPELGIAGVEDGEDYRTNKTVTFKASDINLDLGKVNLNVSRNGQAYNVGNFRLTSASTAELSFMFKEEGSYVLNLRGADKAGNETVHKRIAFIVDKTTPVVAISGVEDGSFNPAARNVTVSVDELNFSTNNVSIAATKDGRNFSIGSWKNTGKVSKLSYNFNRDGLYTLSLTSTDKAGNGPAVEKKTFTIDTVKPAIEITGVENNAHYNVNKNVSVAITDLNLDVNRITVTRNGAGYNPGGFSVSGNVASLSHAFSTEGEYRILVEATDKAGNSHSANMTFTIDKTAPVITPKFKGQNRVIKNGEFINEVFTPEFALDQRDDSIVSVTLNGGSNLGANVPVASREMKYTYKVLARDKAGNESTQEISFTLDTTKPALNITGVLDGFFNNTIAPRVTYSDLHLDSSKTSVTLNGAPFVNGTRLEREQDYVLKAVVTDLANNVSSRTIVFTIDKTAPVIQFKEPISNLYFNEDLIPELLIEDLNAYDIIAMLLNGEPYELGDPITDEGKHVLSFEVKDKAGNIQQLSVEFILDKTAPKVIFDGVQENRQYRDPVSLSIYLDNPEDKIKNVMINGEMFDGDVVEEDGRIVIKTTLTDVKKYEVAVTAYDEAGNETVSTIPFEIIEKGALVKLYENKPLFTGTIAGLVGALVAASVLLWRRRKTTVVEEE</sequence>
<dbReference type="PATRIC" id="fig|1408103.3.peg.1294"/>
<gene>
    <name evidence="4" type="ORF">WQ57_05765</name>
</gene>
<feature type="domain" description="Bacterial Ig-like" evidence="3">
    <location>
        <begin position="874"/>
        <end position="941"/>
    </location>
</feature>
<keyword evidence="5" id="KW-1185">Reference proteome</keyword>
<dbReference type="Pfam" id="PF12245">
    <property type="entry name" value="Big_3_2"/>
    <property type="match status" value="3"/>
</dbReference>
<keyword evidence="1" id="KW-0812">Transmembrane</keyword>
<evidence type="ECO:0008006" key="6">
    <source>
        <dbReference type="Google" id="ProtNLM"/>
    </source>
</evidence>
<organism evidence="4 5">
    <name type="scientific">Mesobacillus campisalis</name>
    <dbReference type="NCBI Taxonomy" id="1408103"/>
    <lineage>
        <taxon>Bacteria</taxon>
        <taxon>Bacillati</taxon>
        <taxon>Bacillota</taxon>
        <taxon>Bacilli</taxon>
        <taxon>Bacillales</taxon>
        <taxon>Bacillaceae</taxon>
        <taxon>Mesobacillus</taxon>
    </lineage>
</organism>
<dbReference type="OrthoDB" id="3193440at2"/>
<dbReference type="InterPro" id="IPR013783">
    <property type="entry name" value="Ig-like_fold"/>
</dbReference>
<dbReference type="InterPro" id="IPR035986">
    <property type="entry name" value="PKD_dom_sf"/>
</dbReference>
<dbReference type="RefSeq" id="WP_046522792.1">
    <property type="nucleotide sequence ID" value="NZ_LAYY01000005.1"/>
</dbReference>
<dbReference type="EMBL" id="LAYY01000005">
    <property type="protein sequence ID" value="KKK38858.1"/>
    <property type="molecule type" value="Genomic_DNA"/>
</dbReference>
<keyword evidence="1" id="KW-0472">Membrane</keyword>
<dbReference type="Gene3D" id="2.60.40.10">
    <property type="entry name" value="Immunoglobulins"/>
    <property type="match status" value="5"/>
</dbReference>
<evidence type="ECO:0000313" key="5">
    <source>
        <dbReference type="Proteomes" id="UP000034166"/>
    </source>
</evidence>
<evidence type="ECO:0000259" key="3">
    <source>
        <dbReference type="Pfam" id="PF19077"/>
    </source>
</evidence>
<feature type="transmembrane region" description="Helical" evidence="1">
    <location>
        <begin position="1577"/>
        <end position="1597"/>
    </location>
</feature>
<dbReference type="PANTHER" id="PTHR34677:SF3">
    <property type="entry name" value="BACTERIAL IG-LIKE DOMAIN-CONTAINING PROTEIN"/>
    <property type="match status" value="1"/>
</dbReference>
<keyword evidence="1" id="KW-1133">Transmembrane helix</keyword>
<evidence type="ECO:0000313" key="4">
    <source>
        <dbReference type="EMBL" id="KKK38858.1"/>
    </source>
</evidence>
<feature type="domain" description="Ig-like" evidence="2">
    <location>
        <begin position="1176"/>
        <end position="1226"/>
    </location>
</feature>
<feature type="domain" description="Bacterial Ig-like" evidence="3">
    <location>
        <begin position="757"/>
        <end position="841"/>
    </location>
</feature>
<feature type="domain" description="Ig-like" evidence="2">
    <location>
        <begin position="1047"/>
        <end position="1133"/>
    </location>
</feature>
<proteinExistence type="predicted"/>
<reference evidence="4 5" key="1">
    <citation type="submission" date="2015-04" db="EMBL/GenBank/DDBJ databases">
        <title>Taxonomic description and genome sequence of Bacillus campisalis sp. nov., a novel member of the genus Bacillus isolated from solar saltern.</title>
        <authorList>
            <person name="Mathan Kumar R."/>
            <person name="Kaur G."/>
            <person name="Kumar A."/>
            <person name="Singh N.K."/>
            <person name="Kaur N."/>
            <person name="Kumar N."/>
            <person name="Mayilraj S."/>
        </authorList>
    </citation>
    <scope>NUCLEOTIDE SEQUENCE [LARGE SCALE GENOMIC DNA]</scope>
    <source>
        <strain evidence="4 5">SA2-6</strain>
    </source>
</reference>
<accession>A0A0M2SXH3</accession>
<dbReference type="Proteomes" id="UP000034166">
    <property type="component" value="Unassembled WGS sequence"/>
</dbReference>
<comment type="caution">
    <text evidence="4">The sequence shown here is derived from an EMBL/GenBank/DDBJ whole genome shotgun (WGS) entry which is preliminary data.</text>
</comment>
<protein>
    <recommendedName>
        <fullName evidence="6">Ig-like domain-containing protein</fullName>
    </recommendedName>
</protein>
<dbReference type="SUPFAM" id="SSF49299">
    <property type="entry name" value="PKD domain"/>
    <property type="match status" value="1"/>
</dbReference>
<dbReference type="InterPro" id="IPR044016">
    <property type="entry name" value="Big_13"/>
</dbReference>
<dbReference type="PANTHER" id="PTHR34677">
    <property type="match status" value="1"/>
</dbReference>
<feature type="domain" description="Ig-like" evidence="2">
    <location>
        <begin position="616"/>
        <end position="643"/>
    </location>
</feature>
<evidence type="ECO:0000256" key="1">
    <source>
        <dbReference type="SAM" id="Phobius"/>
    </source>
</evidence>
<feature type="domain" description="Bacterial Ig-like" evidence="3">
    <location>
        <begin position="374"/>
        <end position="456"/>
    </location>
</feature>
<dbReference type="InterPro" id="IPR022038">
    <property type="entry name" value="Ig-like_bact"/>
</dbReference>
<evidence type="ECO:0000259" key="2">
    <source>
        <dbReference type="Pfam" id="PF12245"/>
    </source>
</evidence>
<name>A0A0M2SXH3_9BACI</name>